<feature type="compositionally biased region" description="Low complexity" evidence="1">
    <location>
        <begin position="226"/>
        <end position="240"/>
    </location>
</feature>
<feature type="compositionally biased region" description="Basic and acidic residues" evidence="1">
    <location>
        <begin position="192"/>
        <end position="225"/>
    </location>
</feature>
<dbReference type="EMBL" id="CAADRM010000092">
    <property type="protein sequence ID" value="VFU14450.1"/>
    <property type="molecule type" value="Genomic_DNA"/>
</dbReference>
<evidence type="ECO:0000256" key="1">
    <source>
        <dbReference type="SAM" id="MobiDB-lite"/>
    </source>
</evidence>
<sequence length="261" mass="29779">MNIKAIGKPIIRVLVVSAGILIMILVSISPSFAGTKWSVGVTGNDDGISGFHLSIGEYYRVPHREVVVVHQQGICHEDLPVVFFIAKRACVHPDMIARMRLRGMTWMDITLHFGLGPDIYFIPGCTGGKRYHPGLKHRHLSDHDIVNQVNLIFLSGYHRCPPDRIVKYRSQGKSYVVIDREFTRERHKARTHDKDLQQKPKKDRDDWGDRRSHQDKGWKNDRRDTNGSPGHHGTHGNNNNRGDKGGRDNHRKDARIIARIN</sequence>
<name>A0A485M0H6_9ZZZZ</name>
<dbReference type="AlphaFoldDB" id="A0A485M0H6"/>
<proteinExistence type="predicted"/>
<evidence type="ECO:0000313" key="2">
    <source>
        <dbReference type="EMBL" id="VFU14450.1"/>
    </source>
</evidence>
<feature type="compositionally biased region" description="Basic and acidic residues" evidence="1">
    <location>
        <begin position="241"/>
        <end position="261"/>
    </location>
</feature>
<gene>
    <name evidence="2" type="ORF">SCFA_30001</name>
</gene>
<feature type="region of interest" description="Disordered" evidence="1">
    <location>
        <begin position="186"/>
        <end position="261"/>
    </location>
</feature>
<reference evidence="2" key="1">
    <citation type="submission" date="2019-03" db="EMBL/GenBank/DDBJ databases">
        <authorList>
            <person name="Hao L."/>
        </authorList>
    </citation>
    <scope>NUCLEOTIDE SEQUENCE</scope>
</reference>
<accession>A0A485M0H6</accession>
<organism evidence="2">
    <name type="scientific">anaerobic digester metagenome</name>
    <dbReference type="NCBI Taxonomy" id="1263854"/>
    <lineage>
        <taxon>unclassified sequences</taxon>
        <taxon>metagenomes</taxon>
        <taxon>ecological metagenomes</taxon>
    </lineage>
</organism>
<protein>
    <submittedName>
        <fullName evidence="2">Uncharacterized protein</fullName>
    </submittedName>
</protein>